<evidence type="ECO:0000313" key="1">
    <source>
        <dbReference type="EMBL" id="SMG54541.1"/>
    </source>
</evidence>
<protein>
    <submittedName>
        <fullName evidence="1">Putative sporulation protein YtxC</fullName>
    </submittedName>
</protein>
<evidence type="ECO:0000313" key="2">
    <source>
        <dbReference type="Proteomes" id="UP000193834"/>
    </source>
</evidence>
<dbReference type="STRING" id="1852522.SAMN06295960_3769"/>
<proteinExistence type="predicted"/>
<dbReference type="Pfam" id="PF08812">
    <property type="entry name" value="YtxC"/>
    <property type="match status" value="1"/>
</dbReference>
<keyword evidence="2" id="KW-1185">Reference proteome</keyword>
<dbReference type="Proteomes" id="UP000193834">
    <property type="component" value="Unassembled WGS sequence"/>
</dbReference>
<dbReference type="EMBL" id="FXAZ01000005">
    <property type="protein sequence ID" value="SMG54541.1"/>
    <property type="molecule type" value="Genomic_DNA"/>
</dbReference>
<name>A0A1X7LL06_9BACL</name>
<reference evidence="1 2" key="1">
    <citation type="submission" date="2017-04" db="EMBL/GenBank/DDBJ databases">
        <authorList>
            <person name="Afonso C.L."/>
            <person name="Miller P.J."/>
            <person name="Scott M.A."/>
            <person name="Spackman E."/>
            <person name="Goraichik I."/>
            <person name="Dimitrov K.M."/>
            <person name="Suarez D.L."/>
            <person name="Swayne D.E."/>
        </authorList>
    </citation>
    <scope>NUCLEOTIDE SEQUENCE [LARGE SCALE GENOMIC DNA]</scope>
    <source>
        <strain evidence="1 2">11</strain>
    </source>
</reference>
<gene>
    <name evidence="1" type="ORF">SAMN06295960_3769</name>
</gene>
<dbReference type="OrthoDB" id="2986513at2"/>
<accession>A0A1X7LL06</accession>
<dbReference type="InterPro" id="IPR014199">
    <property type="entry name" value="Spore_YtxC"/>
</dbReference>
<sequence length="310" mass="35957">MELFTITIQNPSDPHLTSLITLLEQELGDLHKHPCGVTLETFEASSVSGVTCVGHLPGFQLQLHGQEVWNRASRALAEYILAAKEEPLIRSLLDKERHLDLEERGKIETYCMQLLNGYEELNHADSRQRRKTKLSRILVKYLEEYTSLNLEGFIRFRLDNYLSELREVVDYAVDEYVLERQYQEFIGLLKYFVFIQDTKIPLAHLVHKGGHEFVLLNERWDPLEPSHVVEGMVVEMIDCDMEMEDMIVSTLINVSPGHIVIHTREKDSQVIKTIQQIFDTRVQVCDYCKDCEAHLSPGWKPQEQVIDVQH</sequence>
<dbReference type="RefSeq" id="WP_085496738.1">
    <property type="nucleotide sequence ID" value="NZ_FXAZ01000005.1"/>
</dbReference>
<dbReference type="AlphaFoldDB" id="A0A1X7LL06"/>
<organism evidence="1 2">
    <name type="scientific">Paenibacillus aquistagni</name>
    <dbReference type="NCBI Taxonomy" id="1852522"/>
    <lineage>
        <taxon>Bacteria</taxon>
        <taxon>Bacillati</taxon>
        <taxon>Bacillota</taxon>
        <taxon>Bacilli</taxon>
        <taxon>Bacillales</taxon>
        <taxon>Paenibacillaceae</taxon>
        <taxon>Paenibacillus</taxon>
    </lineage>
</organism>